<protein>
    <recommendedName>
        <fullName evidence="3">Ice-binding protein C-terminal domain-containing protein</fullName>
    </recommendedName>
</protein>
<dbReference type="EMBL" id="NISK01000002">
    <property type="protein sequence ID" value="OWQ97039.1"/>
    <property type="molecule type" value="Genomic_DNA"/>
</dbReference>
<feature type="signal peptide" evidence="2">
    <location>
        <begin position="1"/>
        <end position="24"/>
    </location>
</feature>
<keyword evidence="2" id="KW-0732">Signal</keyword>
<evidence type="ECO:0000259" key="3">
    <source>
        <dbReference type="Pfam" id="PF07589"/>
    </source>
</evidence>
<dbReference type="NCBIfam" id="TIGR02595">
    <property type="entry name" value="PEP_CTERM"/>
    <property type="match status" value="1"/>
</dbReference>
<dbReference type="Proteomes" id="UP000197361">
    <property type="component" value="Unassembled WGS sequence"/>
</dbReference>
<comment type="caution">
    <text evidence="4">The sequence shown here is derived from an EMBL/GenBank/DDBJ whole genome shotgun (WGS) entry which is preliminary data.</text>
</comment>
<feature type="chain" id="PRO_5012467655" description="Ice-binding protein C-terminal domain-containing protein" evidence="2">
    <location>
        <begin position="25"/>
        <end position="216"/>
    </location>
</feature>
<feature type="transmembrane region" description="Helical" evidence="1">
    <location>
        <begin position="187"/>
        <end position="204"/>
    </location>
</feature>
<gene>
    <name evidence="4" type="ORF">CDQ92_08090</name>
</gene>
<feature type="domain" description="Ice-binding protein C-terminal" evidence="3">
    <location>
        <begin position="182"/>
        <end position="206"/>
    </location>
</feature>
<evidence type="ECO:0000256" key="2">
    <source>
        <dbReference type="SAM" id="SignalP"/>
    </source>
</evidence>
<keyword evidence="1" id="KW-1133">Transmembrane helix</keyword>
<reference evidence="4 5" key="1">
    <citation type="journal article" date="2010" name="Int. J. Syst. Evol. Microbiol.">
        <title>Sphingopyxis bauzanensis sp. nov., a psychrophilic bacterium isolated from soil.</title>
        <authorList>
            <person name="Zhang D.C."/>
            <person name="Liu H.C."/>
            <person name="Xin Y.H."/>
            <person name="Zhou Y.G."/>
            <person name="Schinner F."/>
            <person name="Margesin R."/>
        </authorList>
    </citation>
    <scope>NUCLEOTIDE SEQUENCE [LARGE SCALE GENOMIC DNA]</scope>
    <source>
        <strain evidence="4 5">DSM 22271</strain>
    </source>
</reference>
<organism evidence="4 5">
    <name type="scientific">Sphingopyxis bauzanensis</name>
    <dbReference type="NCBI Taxonomy" id="651663"/>
    <lineage>
        <taxon>Bacteria</taxon>
        <taxon>Pseudomonadati</taxon>
        <taxon>Pseudomonadota</taxon>
        <taxon>Alphaproteobacteria</taxon>
        <taxon>Sphingomonadales</taxon>
        <taxon>Sphingomonadaceae</taxon>
        <taxon>Sphingopyxis</taxon>
    </lineage>
</organism>
<proteinExistence type="predicted"/>
<keyword evidence="1" id="KW-0812">Transmembrane</keyword>
<dbReference type="Pfam" id="PF07589">
    <property type="entry name" value="PEP-CTERM"/>
    <property type="match status" value="1"/>
</dbReference>
<keyword evidence="1" id="KW-0472">Membrane</keyword>
<name>A0A246JVE0_9SPHN</name>
<dbReference type="NCBIfam" id="NF035944">
    <property type="entry name" value="PEPxxWA-CTERM"/>
    <property type="match status" value="1"/>
</dbReference>
<accession>A0A246JVE0</accession>
<sequence>MRTMMIKLVLASAAAMALPAAAHAAVTIGSVTPGTSPYSGPTPTIDFESPAPVSGGLVTTGNLNGVRAQPFGSTGNYWTVGPSDGSPGVMDLSSFGDILNISFLWGSVDSYNFIDFLDGDDNVIATFSGSDIFNPANGDQTNPNLNPVVRFDVTGEHVASLTSLRLRSTSNAFETDNFAINAVPEPATWAMMLLGFGAIGFGMRRRRSDTVRVRFA</sequence>
<dbReference type="InterPro" id="IPR013424">
    <property type="entry name" value="Ice-binding_C"/>
</dbReference>
<keyword evidence="5" id="KW-1185">Reference proteome</keyword>
<evidence type="ECO:0000313" key="5">
    <source>
        <dbReference type="Proteomes" id="UP000197361"/>
    </source>
</evidence>
<dbReference type="AlphaFoldDB" id="A0A246JVE0"/>
<evidence type="ECO:0000313" key="4">
    <source>
        <dbReference type="EMBL" id="OWQ97039.1"/>
    </source>
</evidence>
<evidence type="ECO:0000256" key="1">
    <source>
        <dbReference type="SAM" id="Phobius"/>
    </source>
</evidence>